<dbReference type="GO" id="GO:0006400">
    <property type="term" value="P:tRNA modification"/>
    <property type="evidence" value="ECO:0007669"/>
    <property type="project" value="InterPro"/>
</dbReference>
<protein>
    <submittedName>
        <fullName evidence="3">Queuine tRNA-ribosyltransferase</fullName>
    </submittedName>
</protein>
<dbReference type="Pfam" id="PF01702">
    <property type="entry name" value="TGT"/>
    <property type="match status" value="1"/>
</dbReference>
<evidence type="ECO:0000259" key="2">
    <source>
        <dbReference type="Pfam" id="PF01702"/>
    </source>
</evidence>
<dbReference type="NCBIfam" id="TIGR00449">
    <property type="entry name" value="tgt_general"/>
    <property type="match status" value="1"/>
</dbReference>
<proteinExistence type="predicted"/>
<reference evidence="3" key="2">
    <citation type="submission" date="2014-07" db="EMBL/GenBank/DDBJ databases">
        <authorList>
            <person name="Hull J."/>
        </authorList>
    </citation>
    <scope>NUCLEOTIDE SEQUENCE</scope>
</reference>
<keyword evidence="3" id="KW-0808">Transferase</keyword>
<organism evidence="3">
    <name type="scientific">Lygus hesperus</name>
    <name type="common">Western plant bug</name>
    <dbReference type="NCBI Taxonomy" id="30085"/>
    <lineage>
        <taxon>Eukaryota</taxon>
        <taxon>Metazoa</taxon>
        <taxon>Ecdysozoa</taxon>
        <taxon>Arthropoda</taxon>
        <taxon>Hexapoda</taxon>
        <taxon>Insecta</taxon>
        <taxon>Pterygota</taxon>
        <taxon>Neoptera</taxon>
        <taxon>Paraneoptera</taxon>
        <taxon>Hemiptera</taxon>
        <taxon>Heteroptera</taxon>
        <taxon>Panheteroptera</taxon>
        <taxon>Cimicomorpha</taxon>
        <taxon>Miridae</taxon>
        <taxon>Mirini</taxon>
        <taxon>Lygus</taxon>
    </lineage>
</organism>
<dbReference type="InterPro" id="IPR036511">
    <property type="entry name" value="TGT-like_sf"/>
</dbReference>
<dbReference type="SUPFAM" id="SSF51713">
    <property type="entry name" value="tRNA-guanine transglycosylase"/>
    <property type="match status" value="1"/>
</dbReference>
<dbReference type="GO" id="GO:0008479">
    <property type="term" value="F:tRNA-guanosine(34) queuine transglycosylase activity"/>
    <property type="evidence" value="ECO:0007669"/>
    <property type="project" value="TreeGrafter"/>
</dbReference>
<dbReference type="PANTHER" id="PTHR43530">
    <property type="entry name" value="QUEUINE TRNA-RIBOSYLTRANSFERASE CATALYTIC SUBUNIT 1"/>
    <property type="match status" value="1"/>
</dbReference>
<dbReference type="InterPro" id="IPR002616">
    <property type="entry name" value="tRNA_ribo_trans-like"/>
</dbReference>
<evidence type="ECO:0000313" key="3">
    <source>
        <dbReference type="EMBL" id="JAG17167.1"/>
    </source>
</evidence>
<gene>
    <name evidence="3" type="primary">QTRT1</name>
    <name evidence="3" type="ORF">CM83_101240</name>
</gene>
<dbReference type="EMBL" id="GBHO01026437">
    <property type="protein sequence ID" value="JAG17167.1"/>
    <property type="molecule type" value="Transcribed_RNA"/>
</dbReference>
<sequence>MPVGTQGTIKGLCTKQLESFGAIKLILGNTYHLGVRPGTDVIFHKGGLHQFQNWNYNLLTDSGGFQMVSLSKLAEITEQGVKFASPIDGSDLLLTPERSMQYQNEIGSDIMMALDDVCHVLTTGDRVGEASERTVRWLDRCIAAHKRPDVQN</sequence>
<accession>A0A0A9X8Y3</accession>
<evidence type="ECO:0000256" key="1">
    <source>
        <dbReference type="ARBA" id="ARBA00022833"/>
    </source>
</evidence>
<keyword evidence="1" id="KW-0862">Zinc</keyword>
<dbReference type="PANTHER" id="PTHR43530:SF1">
    <property type="entry name" value="QUEUINE TRNA-RIBOSYLTRANSFERASE CATALYTIC SUBUNIT 1"/>
    <property type="match status" value="1"/>
</dbReference>
<dbReference type="Gene3D" id="3.20.20.105">
    <property type="entry name" value="Queuine tRNA-ribosyltransferase-like"/>
    <property type="match status" value="1"/>
</dbReference>
<dbReference type="AlphaFoldDB" id="A0A0A9X8Y3"/>
<dbReference type="GO" id="GO:0005829">
    <property type="term" value="C:cytosol"/>
    <property type="evidence" value="ECO:0007669"/>
    <property type="project" value="TreeGrafter"/>
</dbReference>
<feature type="domain" description="tRNA-guanine(15) transglycosylase-like" evidence="2">
    <location>
        <begin position="1"/>
        <end position="150"/>
    </location>
</feature>
<reference evidence="3" key="1">
    <citation type="journal article" date="2014" name="PLoS ONE">
        <title>Transcriptome-Based Identification of ABC Transporters in the Western Tarnished Plant Bug Lygus hesperus.</title>
        <authorList>
            <person name="Hull J.J."/>
            <person name="Chaney K."/>
            <person name="Geib S.M."/>
            <person name="Fabrick J.A."/>
            <person name="Brent C.S."/>
            <person name="Walsh D."/>
            <person name="Lavine L.C."/>
        </authorList>
    </citation>
    <scope>NUCLEOTIDE SEQUENCE</scope>
</reference>
<name>A0A0A9X8Y3_LYGHE</name>